<gene>
    <name evidence="1" type="ORF">O53_1138</name>
</gene>
<protein>
    <submittedName>
        <fullName evidence="1">Uncharacterized protein</fullName>
    </submittedName>
</protein>
<sequence length="51" mass="5896">MTKSLKVLPNKVFRFFQPTLNSGEWPETLDNRVLKVGKTYRTKDQRAALTA</sequence>
<dbReference type="PATRIC" id="fig|1134457.3.peg.280"/>
<proteinExistence type="predicted"/>
<evidence type="ECO:0000313" key="1">
    <source>
        <dbReference type="EMBL" id="ELP56531.1"/>
    </source>
</evidence>
<evidence type="ECO:0000313" key="2">
    <source>
        <dbReference type="Proteomes" id="UP000010932"/>
    </source>
</evidence>
<reference evidence="1 2" key="1">
    <citation type="journal article" date="2013" name="Genome Announc.">
        <title>Whole-Genome Sequence of Microcystis aeruginosa TAIHU98, a Nontoxic Bloom-Forming Strain Isolated from Taihu Lake, China.</title>
        <authorList>
            <person name="Yang C."/>
            <person name="Zhang W."/>
            <person name="Ren M."/>
            <person name="Song L."/>
            <person name="Li T."/>
            <person name="Zhao J."/>
        </authorList>
    </citation>
    <scope>NUCLEOTIDE SEQUENCE [LARGE SCALE GENOMIC DNA]</scope>
    <source>
        <strain evidence="1 2">TAIHU98</strain>
    </source>
</reference>
<dbReference type="AlphaFoldDB" id="L7ECF4"/>
<dbReference type="Proteomes" id="UP000010932">
    <property type="component" value="Unassembled WGS sequence"/>
</dbReference>
<name>L7ECF4_MICAE</name>
<organism evidence="1 2">
    <name type="scientific">Microcystis aeruginosa TAIHU98</name>
    <dbReference type="NCBI Taxonomy" id="1134457"/>
    <lineage>
        <taxon>Bacteria</taxon>
        <taxon>Bacillati</taxon>
        <taxon>Cyanobacteriota</taxon>
        <taxon>Cyanophyceae</taxon>
        <taxon>Oscillatoriophycideae</taxon>
        <taxon>Chroococcales</taxon>
        <taxon>Microcystaceae</taxon>
        <taxon>Microcystis</taxon>
    </lineage>
</organism>
<comment type="caution">
    <text evidence="1">The sequence shown here is derived from an EMBL/GenBank/DDBJ whole genome shotgun (WGS) entry which is preliminary data.</text>
</comment>
<dbReference type="EMBL" id="ANKQ01000001">
    <property type="protein sequence ID" value="ELP56531.1"/>
    <property type="molecule type" value="Genomic_DNA"/>
</dbReference>
<accession>L7ECF4</accession>